<protein>
    <recommendedName>
        <fullName evidence="3">Ankyrin repeat protein</fullName>
    </recommendedName>
</protein>
<dbReference type="Gene3D" id="1.25.40.20">
    <property type="entry name" value="Ankyrin repeat-containing domain"/>
    <property type="match status" value="1"/>
</dbReference>
<evidence type="ECO:0000313" key="1">
    <source>
        <dbReference type="EMBL" id="KAL2912867.1"/>
    </source>
</evidence>
<dbReference type="PANTHER" id="PTHR46586">
    <property type="entry name" value="ANKYRIN REPEAT-CONTAINING PROTEIN"/>
    <property type="match status" value="1"/>
</dbReference>
<dbReference type="PANTHER" id="PTHR46586:SF3">
    <property type="entry name" value="ANKYRIN REPEAT-CONTAINING PROTEIN"/>
    <property type="match status" value="1"/>
</dbReference>
<proteinExistence type="predicted"/>
<dbReference type="InterPro" id="IPR036770">
    <property type="entry name" value="Ankyrin_rpt-contain_sf"/>
</dbReference>
<reference evidence="1 2" key="1">
    <citation type="submission" date="2023-09" db="EMBL/GenBank/DDBJ databases">
        <title>Pangenome analysis of Batrachochytrium dendrobatidis and related Chytrids.</title>
        <authorList>
            <person name="Yacoub M.N."/>
            <person name="Stajich J.E."/>
            <person name="James T.Y."/>
        </authorList>
    </citation>
    <scope>NUCLEOTIDE SEQUENCE [LARGE SCALE GENOMIC DNA]</scope>
    <source>
        <strain evidence="1 2">JEL0888</strain>
    </source>
</reference>
<accession>A0ABR4N010</accession>
<name>A0ABR4N010_9FUNG</name>
<evidence type="ECO:0000313" key="2">
    <source>
        <dbReference type="Proteomes" id="UP001527925"/>
    </source>
</evidence>
<sequence>MALLEHYVRMENPRALPAAWLMDVAALHGNLSAVRLLHQYRPNIDLVRAALQSAVHSGCLDLVTWIVENADSAVRAAEIAAYCAVACGQMHVVRWLVEHACVSLPPCAFAHAARGGHLDALIFAASTIEYWQAAFATSAHGGGDLPAGDNELPRGNILTDIDSLGVLVFLDTHRLVPESSSALLLLHHCRRGNADVVDWLSARFQMHITQRELDAACGSGSLQLMQWILRQPGVVVGATAVRAAVATRSVGILALFFSIDRDWIALVAEMAMADDGDPAMAEWLRRRYSRYIARWREVVPAH</sequence>
<keyword evidence="2" id="KW-1185">Reference proteome</keyword>
<dbReference type="SUPFAM" id="SSF140860">
    <property type="entry name" value="Pseudo ankyrin repeat-like"/>
    <property type="match status" value="1"/>
</dbReference>
<dbReference type="Proteomes" id="UP001527925">
    <property type="component" value="Unassembled WGS sequence"/>
</dbReference>
<gene>
    <name evidence="1" type="ORF">HK105_207648</name>
</gene>
<organism evidence="1 2">
    <name type="scientific">Polyrhizophydium stewartii</name>
    <dbReference type="NCBI Taxonomy" id="2732419"/>
    <lineage>
        <taxon>Eukaryota</taxon>
        <taxon>Fungi</taxon>
        <taxon>Fungi incertae sedis</taxon>
        <taxon>Chytridiomycota</taxon>
        <taxon>Chytridiomycota incertae sedis</taxon>
        <taxon>Chytridiomycetes</taxon>
        <taxon>Rhizophydiales</taxon>
        <taxon>Rhizophydiales incertae sedis</taxon>
        <taxon>Polyrhizophydium</taxon>
    </lineage>
</organism>
<dbReference type="EMBL" id="JADGIZ020000056">
    <property type="protein sequence ID" value="KAL2912867.1"/>
    <property type="molecule type" value="Genomic_DNA"/>
</dbReference>
<dbReference type="InterPro" id="IPR052050">
    <property type="entry name" value="SecEffector_AnkRepeat"/>
</dbReference>
<evidence type="ECO:0008006" key="3">
    <source>
        <dbReference type="Google" id="ProtNLM"/>
    </source>
</evidence>
<comment type="caution">
    <text evidence="1">The sequence shown here is derived from an EMBL/GenBank/DDBJ whole genome shotgun (WGS) entry which is preliminary data.</text>
</comment>